<dbReference type="InterPro" id="IPR003018">
    <property type="entry name" value="GAF"/>
</dbReference>
<dbReference type="SUPFAM" id="SSF109604">
    <property type="entry name" value="HD-domain/PDEase-like"/>
    <property type="match status" value="1"/>
</dbReference>
<dbReference type="InterPro" id="IPR029016">
    <property type="entry name" value="GAF-like_dom_sf"/>
</dbReference>
<dbReference type="Pfam" id="PF13487">
    <property type="entry name" value="HD_5"/>
    <property type="match status" value="1"/>
</dbReference>
<dbReference type="PANTHER" id="PTHR45228">
    <property type="entry name" value="CYCLIC DI-GMP PHOSPHODIESTERASE TM_0186-RELATED"/>
    <property type="match status" value="1"/>
</dbReference>
<dbReference type="PANTHER" id="PTHR45228:SF1">
    <property type="entry name" value="CYCLIC DI-GMP PHOSPHODIESTERASE TM_0186"/>
    <property type="match status" value="1"/>
</dbReference>
<dbReference type="Proteomes" id="UP000316238">
    <property type="component" value="Unassembled WGS sequence"/>
</dbReference>
<evidence type="ECO:0000313" key="2">
    <source>
        <dbReference type="EMBL" id="TAA74957.1"/>
    </source>
</evidence>
<dbReference type="InterPro" id="IPR052020">
    <property type="entry name" value="Cyclic_di-GMP/3'3'-cGAMP_PDE"/>
</dbReference>
<dbReference type="Gene3D" id="1.10.3210.10">
    <property type="entry name" value="Hypothetical protein af1432"/>
    <property type="match status" value="1"/>
</dbReference>
<dbReference type="AlphaFoldDB" id="A0A521G1R5"/>
<comment type="caution">
    <text evidence="2">The sequence shown here is derived from an EMBL/GenBank/DDBJ whole genome shotgun (WGS) entry which is preliminary data.</text>
</comment>
<dbReference type="EMBL" id="NQJD01000014">
    <property type="protein sequence ID" value="TAA74957.1"/>
    <property type="molecule type" value="Genomic_DNA"/>
</dbReference>
<dbReference type="PROSITE" id="PS51832">
    <property type="entry name" value="HD_GYP"/>
    <property type="match status" value="1"/>
</dbReference>
<gene>
    <name evidence="2" type="ORF">CDV28_11442</name>
</gene>
<evidence type="ECO:0000259" key="1">
    <source>
        <dbReference type="PROSITE" id="PS51832"/>
    </source>
</evidence>
<protein>
    <submittedName>
        <fullName evidence="2">GAF domain-containing protein</fullName>
    </submittedName>
</protein>
<dbReference type="InterPro" id="IPR037522">
    <property type="entry name" value="HD_GYP_dom"/>
</dbReference>
<keyword evidence="3" id="KW-1185">Reference proteome</keyword>
<accession>A0A521G1R5</accession>
<dbReference type="Gene3D" id="3.30.450.40">
    <property type="match status" value="1"/>
</dbReference>
<feature type="domain" description="HD-GYP" evidence="1">
    <location>
        <begin position="181"/>
        <end position="386"/>
    </location>
</feature>
<name>A0A521G1R5_9BACT</name>
<dbReference type="Pfam" id="PF01590">
    <property type="entry name" value="GAF"/>
    <property type="match status" value="1"/>
</dbReference>
<reference evidence="2" key="1">
    <citation type="submission" date="2017-07" db="EMBL/GenBank/DDBJ databases">
        <title>The cable genome - Insights into the physiology and evolution of filamentous bacteria capable of sulfide oxidation via long distance electron transfer.</title>
        <authorList>
            <person name="Thorup C."/>
            <person name="Bjerg J.T."/>
            <person name="Schreiber L."/>
            <person name="Nielsen L.P."/>
            <person name="Kjeldsen K.U."/>
            <person name="Boesen T."/>
            <person name="Boggild A."/>
            <person name="Meysman F."/>
            <person name="Geelhoed J."/>
            <person name="Schramm A."/>
        </authorList>
    </citation>
    <scope>NUCLEOTIDE SEQUENCE [LARGE SCALE GENOMIC DNA]</scope>
    <source>
        <strain evidence="2">GS</strain>
    </source>
</reference>
<proteinExistence type="predicted"/>
<dbReference type="InterPro" id="IPR003607">
    <property type="entry name" value="HD/PDEase_dom"/>
</dbReference>
<organism evidence="2 3">
    <name type="scientific">Candidatus Electronema aureum</name>
    <dbReference type="NCBI Taxonomy" id="2005002"/>
    <lineage>
        <taxon>Bacteria</taxon>
        <taxon>Pseudomonadati</taxon>
        <taxon>Thermodesulfobacteriota</taxon>
        <taxon>Desulfobulbia</taxon>
        <taxon>Desulfobulbales</taxon>
        <taxon>Desulfobulbaceae</taxon>
        <taxon>Candidatus Electronema</taxon>
    </lineage>
</organism>
<evidence type="ECO:0000313" key="3">
    <source>
        <dbReference type="Proteomes" id="UP000316238"/>
    </source>
</evidence>
<dbReference type="SMART" id="SM00471">
    <property type="entry name" value="HDc"/>
    <property type="match status" value="1"/>
</dbReference>
<sequence length="386" mass="43464">MHLKKETVVSIINTIGELNQLQDVDIILSSTLCEARSLANADAGSIFLLRNGELEFRHVQNDTLFGAKESGIFQYSAETLPISESSIVGYAALTKEMVAIDDAYAIPDGVPYQFNASFDDKNRYRTVSILAVPLISRGNSLVGVMQLINAKNRQGTPIFFSEQIKTLVPIFTNNAAAIIERSILNRELILRMAKMAELHDPEETGVHVQRVSAFCAELYQRWAENRKIPRWEIRRFRDIISQASMLHDAGKVGIPDAVLKKPGPLDDDEFLLVKQHTVYGAKLFSSISSELDQVTHDIMLYHHEYWNGIGYPVGLNGDQIPLAARITALADVFDALSSKRCYKASWSNEMIYKEIRNDSGIHFDPELVDIFFEITDILHAIQMKFK</sequence>
<dbReference type="SUPFAM" id="SSF55781">
    <property type="entry name" value="GAF domain-like"/>
    <property type="match status" value="1"/>
</dbReference>
<dbReference type="CDD" id="cd00077">
    <property type="entry name" value="HDc"/>
    <property type="match status" value="1"/>
</dbReference>
<dbReference type="SMART" id="SM00065">
    <property type="entry name" value="GAF"/>
    <property type="match status" value="1"/>
</dbReference>